<accession>A0ABU0MRD2</accession>
<evidence type="ECO:0000313" key="2">
    <source>
        <dbReference type="Proteomes" id="UP001244552"/>
    </source>
</evidence>
<reference evidence="1 2" key="1">
    <citation type="submission" date="2023-07" db="EMBL/GenBank/DDBJ databases">
        <title>Genomic Encyclopedia of Type Strains, Phase IV (KMG-IV): sequencing the most valuable type-strain genomes for metagenomic binning, comparative biology and taxonomic classification.</title>
        <authorList>
            <person name="Goeker M."/>
        </authorList>
    </citation>
    <scope>NUCLEOTIDE SEQUENCE [LARGE SCALE GENOMIC DNA]</scope>
    <source>
        <strain evidence="1 2">DSM 19922</strain>
    </source>
</reference>
<protein>
    <submittedName>
        <fullName evidence="1">Uncharacterized protein</fullName>
    </submittedName>
</protein>
<comment type="caution">
    <text evidence="1">The sequence shown here is derived from an EMBL/GenBank/DDBJ whole genome shotgun (WGS) entry which is preliminary data.</text>
</comment>
<name>A0ABU0MRD2_9PROT</name>
<organism evidence="1 2">
    <name type="scientific">Azospirillum picis</name>
    <dbReference type="NCBI Taxonomy" id="488438"/>
    <lineage>
        <taxon>Bacteria</taxon>
        <taxon>Pseudomonadati</taxon>
        <taxon>Pseudomonadota</taxon>
        <taxon>Alphaproteobacteria</taxon>
        <taxon>Rhodospirillales</taxon>
        <taxon>Azospirillaceae</taxon>
        <taxon>Azospirillum</taxon>
    </lineage>
</organism>
<sequence length="45" mass="4771">MNPLPWRAGGPANLSQKFKPFLNRTGRERRAGGVNGSTPVCAGGF</sequence>
<dbReference type="Proteomes" id="UP001244552">
    <property type="component" value="Unassembled WGS sequence"/>
</dbReference>
<keyword evidence="2" id="KW-1185">Reference proteome</keyword>
<gene>
    <name evidence="1" type="ORF">QO018_004765</name>
</gene>
<proteinExistence type="predicted"/>
<evidence type="ECO:0000313" key="1">
    <source>
        <dbReference type="EMBL" id="MDQ0535879.1"/>
    </source>
</evidence>
<dbReference type="EMBL" id="JAUSVU010000021">
    <property type="protein sequence ID" value="MDQ0535879.1"/>
    <property type="molecule type" value="Genomic_DNA"/>
</dbReference>